<dbReference type="Proteomes" id="UP000663629">
    <property type="component" value="Chromosome 1"/>
</dbReference>
<dbReference type="Pfam" id="PF11806">
    <property type="entry name" value="Enterochelin_N"/>
    <property type="match status" value="1"/>
</dbReference>
<evidence type="ECO:0000259" key="6">
    <source>
        <dbReference type="Pfam" id="PF11806"/>
    </source>
</evidence>
<organism evidence="7 8">
    <name type="scientific">Paracoccus methylovorus</name>
    <dbReference type="NCBI Taxonomy" id="2812658"/>
    <lineage>
        <taxon>Bacteria</taxon>
        <taxon>Pseudomonadati</taxon>
        <taxon>Pseudomonadota</taxon>
        <taxon>Alphaproteobacteria</taxon>
        <taxon>Rhodobacterales</taxon>
        <taxon>Paracoccaceae</taxon>
        <taxon>Paracoccus</taxon>
    </lineage>
</organism>
<evidence type="ECO:0000256" key="3">
    <source>
        <dbReference type="ARBA" id="ARBA00022801"/>
    </source>
</evidence>
<dbReference type="InterPro" id="IPR029058">
    <property type="entry name" value="AB_hydrolase_fold"/>
</dbReference>
<evidence type="ECO:0000256" key="4">
    <source>
        <dbReference type="ARBA" id="ARBA00024201"/>
    </source>
</evidence>
<evidence type="ECO:0000313" key="7">
    <source>
        <dbReference type="EMBL" id="QRZ12953.1"/>
    </source>
</evidence>
<feature type="chain" id="PRO_5045619629" evidence="5">
    <location>
        <begin position="18"/>
        <end position="520"/>
    </location>
</feature>
<keyword evidence="2" id="KW-0963">Cytoplasm</keyword>
<dbReference type="PANTHER" id="PTHR48098:SF3">
    <property type="entry name" value="IRON(III) ENTEROBACTIN ESTERASE"/>
    <property type="match status" value="1"/>
</dbReference>
<dbReference type="PANTHER" id="PTHR48098">
    <property type="entry name" value="ENTEROCHELIN ESTERASE-RELATED"/>
    <property type="match status" value="1"/>
</dbReference>
<dbReference type="Gene3D" id="3.40.50.1820">
    <property type="entry name" value="alpha/beta hydrolase"/>
    <property type="match status" value="1"/>
</dbReference>
<sequence>MVRLALLLAVLAGPGLAQDTLVPGPVETVELVAGAPLCLRIEAPPGSYLAGRIEAGALPVDADLLDAQGHHLRRLSHDGRGNIGFHAVAEQDTTLLQLSAPQAGRVGVALDQPVPPADQHPPAPEYLSPRIAALAAGGDIDAFWRKVAAEGTPMVEDAGKGKVVVTFLWRGASRNVRLFGAPSNDHEWLERLLGTDIWFKSFRVPDSLRLSYKLAPDVPDIPGDARARREAILATAQMDPLNRHPWPSETPDRFNQDSTVVLRNAPAQPGTPPAAEADPELKRFTFDSGLLGNSREITLSFLRGLDPADPDIVLALIFDGEQAMNRIDAPRMLDTLTRQGALPPVVAVLIPSIDSQTRGKELPGNPVFAQALAEELLPRVAAETGIRPDPARTVLAGASYGGLAAATVALARPDTFGNAISMSGSFWWAPEGTVADGIPHVAAAYAGREKLPIRFFLSAGLFETGRAGTAGILETSRQLRDVLRLQGYEVAWREYVGGHDYLVWRGALADGLIALFGAEE</sequence>
<proteinExistence type="inferred from homology"/>
<dbReference type="Pfam" id="PF00756">
    <property type="entry name" value="Esterase"/>
    <property type="match status" value="1"/>
</dbReference>
<feature type="domain" description="Enterochelin esterase N-terminal" evidence="6">
    <location>
        <begin position="165"/>
        <end position="269"/>
    </location>
</feature>
<evidence type="ECO:0000256" key="1">
    <source>
        <dbReference type="ARBA" id="ARBA00004496"/>
    </source>
</evidence>
<evidence type="ECO:0000256" key="2">
    <source>
        <dbReference type="ARBA" id="ARBA00022490"/>
    </source>
</evidence>
<evidence type="ECO:0000313" key="8">
    <source>
        <dbReference type="Proteomes" id="UP000663629"/>
    </source>
</evidence>
<dbReference type="EMBL" id="CP070368">
    <property type="protein sequence ID" value="QRZ12953.1"/>
    <property type="molecule type" value="Genomic_DNA"/>
</dbReference>
<dbReference type="InterPro" id="IPR014756">
    <property type="entry name" value="Ig_E-set"/>
</dbReference>
<evidence type="ECO:0000256" key="5">
    <source>
        <dbReference type="SAM" id="SignalP"/>
    </source>
</evidence>
<feature type="signal peptide" evidence="5">
    <location>
        <begin position="1"/>
        <end position="17"/>
    </location>
</feature>
<name>A0ABX7JFD8_9RHOB</name>
<dbReference type="InterPro" id="IPR013783">
    <property type="entry name" value="Ig-like_fold"/>
</dbReference>
<dbReference type="InterPro" id="IPR021764">
    <property type="entry name" value="Enterochelin_esterase_N"/>
</dbReference>
<dbReference type="InterPro" id="IPR000801">
    <property type="entry name" value="Esterase-like"/>
</dbReference>
<reference evidence="7 8" key="1">
    <citation type="submission" date="2021-02" db="EMBL/GenBank/DDBJ databases">
        <title>Paracoccus methylovroum sp.nov., a new methanol and methylamine utilizing methylotrophic denitrifer.</title>
        <authorList>
            <person name="Timsy T."/>
            <person name="Behrendt U."/>
            <person name="Ulrich A."/>
            <person name="Spanner T."/>
            <person name="Foesel B.U."/>
            <person name="Horn M.A."/>
            <person name="Kolb S."/>
        </authorList>
    </citation>
    <scope>NUCLEOTIDE SEQUENCE [LARGE SCALE GENOMIC DNA]</scope>
    <source>
        <strain evidence="7 8">H4-D09</strain>
    </source>
</reference>
<keyword evidence="3 7" id="KW-0378">Hydrolase</keyword>
<dbReference type="SUPFAM" id="SSF81296">
    <property type="entry name" value="E set domains"/>
    <property type="match status" value="1"/>
</dbReference>
<gene>
    <name evidence="7" type="primary">fes</name>
    <name evidence="7" type="ORF">JWJ88_10220</name>
</gene>
<dbReference type="GO" id="GO:0016787">
    <property type="term" value="F:hydrolase activity"/>
    <property type="evidence" value="ECO:0007669"/>
    <property type="project" value="UniProtKB-KW"/>
</dbReference>
<dbReference type="RefSeq" id="WP_205293958.1">
    <property type="nucleotide sequence ID" value="NZ_CP070368.1"/>
</dbReference>
<comment type="similarity">
    <text evidence="4">Belongs to the Fes family.</text>
</comment>
<dbReference type="SUPFAM" id="SSF53474">
    <property type="entry name" value="alpha/beta-Hydrolases"/>
    <property type="match status" value="1"/>
</dbReference>
<comment type="subcellular location">
    <subcellularLocation>
        <location evidence="1">Cytoplasm</location>
    </subcellularLocation>
</comment>
<keyword evidence="8" id="KW-1185">Reference proteome</keyword>
<dbReference type="EC" id="3.1.1.-" evidence="7"/>
<dbReference type="InterPro" id="IPR050583">
    <property type="entry name" value="Mycobacterial_A85_antigen"/>
</dbReference>
<dbReference type="NCBIfam" id="NF007758">
    <property type="entry name" value="PRK10439.1"/>
    <property type="match status" value="1"/>
</dbReference>
<dbReference type="Gene3D" id="2.60.40.10">
    <property type="entry name" value="Immunoglobulins"/>
    <property type="match status" value="1"/>
</dbReference>
<protein>
    <submittedName>
        <fullName evidence="7">Enterochelin esterase</fullName>
        <ecNumber evidence="7">3.1.1.-</ecNumber>
    </submittedName>
</protein>
<keyword evidence="5" id="KW-0732">Signal</keyword>
<accession>A0ABX7JFD8</accession>